<dbReference type="Pfam" id="PF03386">
    <property type="entry name" value="ENOD93"/>
    <property type="match status" value="1"/>
</dbReference>
<dbReference type="EMBL" id="HG996468">
    <property type="protein sequence ID" value="CAG1849605.1"/>
    <property type="molecule type" value="Genomic_DNA"/>
</dbReference>
<name>A0A804IA12_MUSAM</name>
<keyword evidence="1" id="KW-1133">Transmembrane helix</keyword>
<keyword evidence="1" id="KW-0472">Membrane</keyword>
<dbReference type="EnsemblPlants" id="Ma03_t09020.1">
    <property type="protein sequence ID" value="Ma03_p09020.1"/>
    <property type="gene ID" value="Ma03_g09020"/>
</dbReference>
<keyword evidence="4" id="KW-1185">Reference proteome</keyword>
<dbReference type="Proteomes" id="UP000012960">
    <property type="component" value="Unplaced"/>
</dbReference>
<gene>
    <name evidence="2" type="ORF">GSMUA_211910.1</name>
</gene>
<organism evidence="3 4">
    <name type="scientific">Musa acuminata subsp. malaccensis</name>
    <name type="common">Wild banana</name>
    <name type="synonym">Musa malaccensis</name>
    <dbReference type="NCBI Taxonomy" id="214687"/>
    <lineage>
        <taxon>Eukaryota</taxon>
        <taxon>Viridiplantae</taxon>
        <taxon>Streptophyta</taxon>
        <taxon>Embryophyta</taxon>
        <taxon>Tracheophyta</taxon>
        <taxon>Spermatophyta</taxon>
        <taxon>Magnoliopsida</taxon>
        <taxon>Liliopsida</taxon>
        <taxon>Zingiberales</taxon>
        <taxon>Musaceae</taxon>
        <taxon>Musa</taxon>
    </lineage>
</organism>
<proteinExistence type="predicted"/>
<evidence type="ECO:0000313" key="2">
    <source>
        <dbReference type="EMBL" id="CAG1849605.1"/>
    </source>
</evidence>
<accession>A0A804IA12</accession>
<keyword evidence="1" id="KW-0812">Transmembrane</keyword>
<dbReference type="InterPro" id="IPR005050">
    <property type="entry name" value="Enod93"/>
</dbReference>
<reference evidence="3" key="2">
    <citation type="submission" date="2021-05" db="UniProtKB">
        <authorList>
            <consortium name="EnsemblPlants"/>
        </authorList>
    </citation>
    <scope>IDENTIFICATION</scope>
    <source>
        <strain evidence="3">subsp. malaccensis</strain>
    </source>
</reference>
<evidence type="ECO:0000313" key="4">
    <source>
        <dbReference type="Proteomes" id="UP000012960"/>
    </source>
</evidence>
<reference evidence="2" key="1">
    <citation type="submission" date="2021-03" db="EMBL/GenBank/DDBJ databases">
        <authorList>
            <consortium name="Genoscope - CEA"/>
            <person name="William W."/>
        </authorList>
    </citation>
    <scope>NUCLEOTIDE SEQUENCE</scope>
    <source>
        <strain evidence="2">Doubled-haploid Pahang</strain>
    </source>
</reference>
<dbReference type="PANTHER" id="PTHR33605:SF2">
    <property type="entry name" value="EARLY NODULIN-93"/>
    <property type="match status" value="1"/>
</dbReference>
<dbReference type="AlphaFoldDB" id="A0A804IA12"/>
<dbReference type="PANTHER" id="PTHR33605">
    <property type="entry name" value="EARLY NODULIN-93"/>
    <property type="match status" value="1"/>
</dbReference>
<evidence type="ECO:0000313" key="3">
    <source>
        <dbReference type="EnsemblPlants" id="Ma03_p09020.1"/>
    </source>
</evidence>
<feature type="transmembrane region" description="Helical" evidence="1">
    <location>
        <begin position="30"/>
        <end position="50"/>
    </location>
</feature>
<dbReference type="Gramene" id="Ma03_t09020.1">
    <property type="protein sequence ID" value="Ma03_p09020.1"/>
    <property type="gene ID" value="Ma03_g09020"/>
</dbReference>
<evidence type="ECO:0000256" key="1">
    <source>
        <dbReference type="SAM" id="Phobius"/>
    </source>
</evidence>
<sequence>MAPATRASLDQKLAMAKRCSHEGVVAGAKAAVVAGFAAAVPTVSILFLVYRVTSVVFSSGPSVEPSLLASVGQRSDTAMGEVQPQPHSSSSHRLHSCRNVILHCCRQDCAGSRQEELLQGCLPRQHQCLRSGLD</sequence>
<protein>
    <submittedName>
        <fullName evidence="2">(wild Malaysian banana) hypothetical protein</fullName>
    </submittedName>
</protein>